<dbReference type="PANTHER" id="PTHR32026:SF10">
    <property type="entry name" value="METHYLTRANSFERASE-LIKE PROTEIN 24-RELATED"/>
    <property type="match status" value="1"/>
</dbReference>
<reference evidence="3" key="1">
    <citation type="submission" date="2025-08" db="UniProtKB">
        <authorList>
            <consortium name="RefSeq"/>
        </authorList>
    </citation>
    <scope>IDENTIFICATION</scope>
    <source>
        <tissue evidence="3">Gonads</tissue>
    </source>
</reference>
<protein>
    <submittedName>
        <fullName evidence="3">Methyltransferase-like protein 24</fullName>
    </submittedName>
</protein>
<dbReference type="InterPro" id="IPR026913">
    <property type="entry name" value="METTL24"/>
</dbReference>
<dbReference type="PANTHER" id="PTHR32026">
    <property type="entry name" value="METHYLTRANSFERASE-LIKE PROTEIN 24"/>
    <property type="match status" value="1"/>
</dbReference>
<dbReference type="Pfam" id="PF13383">
    <property type="entry name" value="Methyltransf_22"/>
    <property type="match status" value="1"/>
</dbReference>
<dbReference type="Proteomes" id="UP000085678">
    <property type="component" value="Unplaced"/>
</dbReference>
<dbReference type="KEGG" id="lak:106161709"/>
<evidence type="ECO:0000313" key="3">
    <source>
        <dbReference type="RefSeq" id="XP_013394185.1"/>
    </source>
</evidence>
<dbReference type="InterPro" id="IPR025714">
    <property type="entry name" value="Methyltranfer_dom"/>
</dbReference>
<proteinExistence type="predicted"/>
<evidence type="ECO:0000259" key="1">
    <source>
        <dbReference type="Pfam" id="PF13383"/>
    </source>
</evidence>
<dbReference type="AlphaFoldDB" id="A0A1S3I7C9"/>
<evidence type="ECO:0000313" key="2">
    <source>
        <dbReference type="Proteomes" id="UP000085678"/>
    </source>
</evidence>
<keyword evidence="2" id="KW-1185">Reference proteome</keyword>
<gene>
    <name evidence="3" type="primary">LOC106161709</name>
</gene>
<feature type="domain" description="Methyltransferase" evidence="1">
    <location>
        <begin position="4"/>
        <end position="185"/>
    </location>
</feature>
<organism evidence="2 3">
    <name type="scientific">Lingula anatina</name>
    <name type="common">Brachiopod</name>
    <name type="synonym">Lingula unguis</name>
    <dbReference type="NCBI Taxonomy" id="7574"/>
    <lineage>
        <taxon>Eukaryota</taxon>
        <taxon>Metazoa</taxon>
        <taxon>Spiralia</taxon>
        <taxon>Lophotrochozoa</taxon>
        <taxon>Brachiopoda</taxon>
        <taxon>Linguliformea</taxon>
        <taxon>Lingulata</taxon>
        <taxon>Lingulida</taxon>
        <taxon>Linguloidea</taxon>
        <taxon>Lingulidae</taxon>
        <taxon>Lingula</taxon>
    </lineage>
</organism>
<dbReference type="GeneID" id="106161709"/>
<dbReference type="SUPFAM" id="SSF53335">
    <property type="entry name" value="S-adenosyl-L-methionine-dependent methyltransferases"/>
    <property type="match status" value="1"/>
</dbReference>
<accession>A0A1S3I7C9</accession>
<sequence>MKIQFDCRHRIRAGTEETGDGGWEVCLDPPYNLKPGKCLVYSFGISYKWSFDDYMDQEKKCEVHAFDPSIGQDDFNRSANIHFHNLGLGGKNWTNAKKWKMYTLGSIVRLLGHKDRIIDFLKIDIEKSEWSSLEAMYLEGVLVQVKQLGIEFHDVPSNRKRVSIINRLYELGFRIYYTKQNFFQRRRSRLTRRTVYGCMESHFVNINFYKKSEKS</sequence>
<dbReference type="OrthoDB" id="10006218at2759"/>
<dbReference type="RefSeq" id="XP_013394185.1">
    <property type="nucleotide sequence ID" value="XM_013538731.1"/>
</dbReference>
<name>A0A1S3I7C9_LINAN</name>
<dbReference type="InParanoid" id="A0A1S3I7C9"/>
<dbReference type="InterPro" id="IPR029063">
    <property type="entry name" value="SAM-dependent_MTases_sf"/>
</dbReference>